<dbReference type="Pfam" id="PF07690">
    <property type="entry name" value="MFS_1"/>
    <property type="match status" value="1"/>
</dbReference>
<feature type="transmembrane region" description="Helical" evidence="8">
    <location>
        <begin position="314"/>
        <end position="334"/>
    </location>
</feature>
<accession>A0A0N1P1X1</accession>
<evidence type="ECO:0000256" key="6">
    <source>
        <dbReference type="ARBA" id="ARBA00023063"/>
    </source>
</evidence>
<dbReference type="PROSITE" id="PS50850">
    <property type="entry name" value="MFS"/>
    <property type="match status" value="1"/>
</dbReference>
<dbReference type="RefSeq" id="XP_018005865.1">
    <property type="nucleotide sequence ID" value="XM_018145273.1"/>
</dbReference>
<dbReference type="Gene3D" id="1.20.1250.20">
    <property type="entry name" value="MFS general substrate transporter like domains"/>
    <property type="match status" value="2"/>
</dbReference>
<dbReference type="InterPro" id="IPR011701">
    <property type="entry name" value="MFS"/>
</dbReference>
<comment type="subcellular location">
    <subcellularLocation>
        <location evidence="8">Cell membrane</location>
        <topology evidence="8">Multi-pass membrane protein</topology>
    </subcellularLocation>
    <subcellularLocation>
        <location evidence="1">Membrane</location>
        <topology evidence="1">Multi-pass membrane protein</topology>
    </subcellularLocation>
</comment>
<evidence type="ECO:0000256" key="8">
    <source>
        <dbReference type="RuleBase" id="RU366033"/>
    </source>
</evidence>
<dbReference type="VEuPathDB" id="FungiDB:AB675_508"/>
<sequence length="504" mass="54257">MFSPSTLWKSPELNPINNKARTIPLLNIANVHGRVFFFSWLGFFIAFWSWYAFPPLLKSVIATDLKLSQPQVLTSNIIALLATLLVRLVAGPCCDAFGPRKTFAGCLLIGAIPTFLAGTIQNFGGLCAIRFFVGILGGSFVPCQVWTTAFYDKNIVGTANSLTGGFGNSGGGVTYFVMPAVYNSLRSQGLSSDKAWRVSFVVPGILIVSVAIALLVFTPDTPTGKWKDREVAVQRGIGSISGQGAPVAADSDTEKGSSGNITPPNEDKKDLAPAPLKQDTQVGEQYNISEHQQEVIMKPTWKEAMKVVRSPQTLVLGACYASSFGAELAVNSILGSYFKKNNPHLTLQGSGNWAAMFGLMNVVFRPLGGAVADFAYKKTHSLWAKKILLHSYCLLAGVFLIATGLTDRHNDLGWMVGLLCIGFAFFDEGANGLNFALVPHVHPYANGIVSGVTGACGNLGGIIFAIVYRYGGDYHRATWIIGVIMVALQVLTFWIKPVPAHRAI</sequence>
<dbReference type="OrthoDB" id="434240at2759"/>
<feature type="transmembrane region" description="Helical" evidence="8">
    <location>
        <begin position="412"/>
        <end position="436"/>
    </location>
</feature>
<evidence type="ECO:0000256" key="4">
    <source>
        <dbReference type="ARBA" id="ARBA00022692"/>
    </source>
</evidence>
<comment type="caution">
    <text evidence="11">The sequence shown here is derived from an EMBL/GenBank/DDBJ whole genome shotgun (WGS) entry which is preliminary data.</text>
</comment>
<dbReference type="SUPFAM" id="SSF103473">
    <property type="entry name" value="MFS general substrate transporter"/>
    <property type="match status" value="1"/>
</dbReference>
<keyword evidence="12" id="KW-1185">Reference proteome</keyword>
<keyword evidence="8" id="KW-1003">Cell membrane</keyword>
<reference evidence="11 12" key="1">
    <citation type="submission" date="2015-06" db="EMBL/GenBank/DDBJ databases">
        <title>Draft genome of the ant-associated black yeast Phialophora attae CBS 131958.</title>
        <authorList>
            <person name="Moreno L.F."/>
            <person name="Stielow B.J."/>
            <person name="de Hoog S."/>
            <person name="Vicente V.A."/>
            <person name="Weiss V.A."/>
            <person name="de Vries M."/>
            <person name="Cruz L.M."/>
            <person name="Souza E.M."/>
        </authorList>
    </citation>
    <scope>NUCLEOTIDE SEQUENCE [LARGE SCALE GENOMIC DNA]</scope>
    <source>
        <strain evidence="11 12">CBS 131958</strain>
    </source>
</reference>
<evidence type="ECO:0000256" key="7">
    <source>
        <dbReference type="ARBA" id="ARBA00023136"/>
    </source>
</evidence>
<evidence type="ECO:0000256" key="3">
    <source>
        <dbReference type="ARBA" id="ARBA00022448"/>
    </source>
</evidence>
<feature type="transmembrane region" description="Helical" evidence="8">
    <location>
        <begin position="448"/>
        <end position="471"/>
    </location>
</feature>
<dbReference type="GO" id="GO:0005886">
    <property type="term" value="C:plasma membrane"/>
    <property type="evidence" value="ECO:0007669"/>
    <property type="project" value="UniProtKB-SubCell"/>
</dbReference>
<keyword evidence="4 8" id="KW-0812">Transmembrane</keyword>
<dbReference type="GO" id="GO:0042128">
    <property type="term" value="P:nitrate assimilation"/>
    <property type="evidence" value="ECO:0007669"/>
    <property type="project" value="UniProtKB-UniRule"/>
</dbReference>
<organism evidence="11 12">
    <name type="scientific">Cyphellophora attinorum</name>
    <dbReference type="NCBI Taxonomy" id="1664694"/>
    <lineage>
        <taxon>Eukaryota</taxon>
        <taxon>Fungi</taxon>
        <taxon>Dikarya</taxon>
        <taxon>Ascomycota</taxon>
        <taxon>Pezizomycotina</taxon>
        <taxon>Eurotiomycetes</taxon>
        <taxon>Chaetothyriomycetidae</taxon>
        <taxon>Chaetothyriales</taxon>
        <taxon>Cyphellophoraceae</taxon>
        <taxon>Cyphellophora</taxon>
    </lineage>
</organism>
<feature type="transmembrane region" description="Helical" evidence="8">
    <location>
        <begin position="387"/>
        <end position="406"/>
    </location>
</feature>
<evidence type="ECO:0000256" key="9">
    <source>
        <dbReference type="SAM" id="MobiDB-lite"/>
    </source>
</evidence>
<evidence type="ECO:0000259" key="10">
    <source>
        <dbReference type="PROSITE" id="PS50850"/>
    </source>
</evidence>
<dbReference type="InterPro" id="IPR004737">
    <property type="entry name" value="NO3_transporter_NarK/NarU-like"/>
</dbReference>
<feature type="transmembrane region" description="Helical" evidence="8">
    <location>
        <begin position="158"/>
        <end position="178"/>
    </location>
</feature>
<protein>
    <recommendedName>
        <fullName evidence="8">Nitrate/nitrite transporter</fullName>
    </recommendedName>
</protein>
<feature type="transmembrane region" description="Helical" evidence="8">
    <location>
        <begin position="129"/>
        <end position="151"/>
    </location>
</feature>
<feature type="transmembrane region" description="Helical" evidence="8">
    <location>
        <begin position="73"/>
        <end position="90"/>
    </location>
</feature>
<evidence type="ECO:0000256" key="5">
    <source>
        <dbReference type="ARBA" id="ARBA00022989"/>
    </source>
</evidence>
<keyword evidence="3 8" id="KW-0813">Transport</keyword>
<feature type="transmembrane region" description="Helical" evidence="8">
    <location>
        <begin position="35"/>
        <end position="53"/>
    </location>
</feature>
<proteinExistence type="inferred from homology"/>
<feature type="domain" description="Major facilitator superfamily (MFS) profile" evidence="10">
    <location>
        <begin position="35"/>
        <end position="500"/>
    </location>
</feature>
<evidence type="ECO:0000256" key="1">
    <source>
        <dbReference type="ARBA" id="ARBA00004141"/>
    </source>
</evidence>
<dbReference type="GO" id="GO:0015112">
    <property type="term" value="F:nitrate transmembrane transporter activity"/>
    <property type="evidence" value="ECO:0007669"/>
    <property type="project" value="UniProtKB-UniRule"/>
</dbReference>
<dbReference type="InterPro" id="IPR036259">
    <property type="entry name" value="MFS_trans_sf"/>
</dbReference>
<evidence type="ECO:0000256" key="2">
    <source>
        <dbReference type="ARBA" id="ARBA00008432"/>
    </source>
</evidence>
<evidence type="ECO:0000313" key="11">
    <source>
        <dbReference type="EMBL" id="KPI45902.1"/>
    </source>
</evidence>
<feature type="region of interest" description="Disordered" evidence="9">
    <location>
        <begin position="241"/>
        <end position="273"/>
    </location>
</feature>
<keyword evidence="5 8" id="KW-1133">Transmembrane helix</keyword>
<dbReference type="GO" id="GO:0015113">
    <property type="term" value="F:nitrite transmembrane transporter activity"/>
    <property type="evidence" value="ECO:0007669"/>
    <property type="project" value="InterPro"/>
</dbReference>
<feature type="transmembrane region" description="Helical" evidence="8">
    <location>
        <begin position="477"/>
        <end position="495"/>
    </location>
</feature>
<name>A0A0N1P1X1_9EURO</name>
<dbReference type="GeneID" id="28737142"/>
<dbReference type="STRING" id="1664694.A0A0N1P1X1"/>
<feature type="transmembrane region" description="Helical" evidence="8">
    <location>
        <begin position="354"/>
        <end position="375"/>
    </location>
</feature>
<keyword evidence="7 8" id="KW-0472">Membrane</keyword>
<dbReference type="AlphaFoldDB" id="A0A0N1P1X1"/>
<dbReference type="InterPro" id="IPR020846">
    <property type="entry name" value="MFS_dom"/>
</dbReference>
<dbReference type="InterPro" id="IPR044772">
    <property type="entry name" value="NO3_transporter"/>
</dbReference>
<dbReference type="Proteomes" id="UP000038010">
    <property type="component" value="Unassembled WGS sequence"/>
</dbReference>
<feature type="transmembrane region" description="Helical" evidence="8">
    <location>
        <begin position="102"/>
        <end position="123"/>
    </location>
</feature>
<evidence type="ECO:0000313" key="12">
    <source>
        <dbReference type="Proteomes" id="UP000038010"/>
    </source>
</evidence>
<comment type="similarity">
    <text evidence="2 8">Belongs to the major facilitator superfamily. Nitrate/nitrite porter (TC 2.A.1.8) family.</text>
</comment>
<dbReference type="EMBL" id="LFJN01000001">
    <property type="protein sequence ID" value="KPI45902.1"/>
    <property type="molecule type" value="Genomic_DNA"/>
</dbReference>
<gene>
    <name evidence="11" type="ORF">AB675_508</name>
</gene>
<keyword evidence="6 8" id="KW-0534">Nitrate assimilation</keyword>
<dbReference type="NCBIfam" id="TIGR00886">
    <property type="entry name" value="2A0108"/>
    <property type="match status" value="1"/>
</dbReference>
<dbReference type="PANTHER" id="PTHR23515">
    <property type="entry name" value="HIGH-AFFINITY NITRATE TRANSPORTER 2.3"/>
    <property type="match status" value="1"/>
</dbReference>
<feature type="transmembrane region" description="Helical" evidence="8">
    <location>
        <begin position="198"/>
        <end position="217"/>
    </location>
</feature>